<dbReference type="EMBL" id="CAIX01000240">
    <property type="protein sequence ID" value="CCI48642.1"/>
    <property type="molecule type" value="Genomic_DNA"/>
</dbReference>
<dbReference type="PANTHER" id="PTHR12975:SF6">
    <property type="entry name" value="TRAFFICKING PROTEIN PARTICLE COMPLEX SUBUNIT 8"/>
    <property type="match status" value="1"/>
</dbReference>
<dbReference type="Proteomes" id="UP000053237">
    <property type="component" value="Unassembled WGS sequence"/>
</dbReference>
<dbReference type="InParanoid" id="A0A024GP22"/>
<sequence>METAEAWAHEVFAPVILTCTTAEVERLAQKNSMCFTDILNAFTSLSKLQTSVRSVNNTLQLQSFRFRFLGAKEFDTVSVSDATQILNQVISLHTPRGFHVSGTESANDRERMQKGCEIVNLDLPHVSCAQDVPTYLKSIGVPMECDGGEANMDAILPWYQAFKRAFMDTFRCEDFSLLTQPIAMLLVVSSTESNPRHSFEELGAIKNLPAAFLQGLYDPNISKYHLIVHDCQEAEGTSIDPDAIYQNLRLPNAYGSVLRFNSTRGIGEIANTKARIPPFDSNLLENNSLGFDITGTALTREDIAILRAFVHKFGVQFVLPCLEARIFQLNEVVSSMKKGVKNVFKSWLRKPKELSSRTASFTSSLSTSGAKLVSDPTLATRSVTYRFDSIEAQTRLLADTAFMLGDYDLALQTYRLVRDDYKSDRSVYHCANANEMIALCLLLSKGSPMQMTNALEAAWTIYSKAPLNPQISRLAVRNAIIAGEMYHTLSHSGLLTDYMDSASASLIRGSAMEQGICSAILTERAAYCDIQMRLPRFRKYGFRMVMAGHIYDSLGHCAHAARCYTLARGIYDASGWHQVEDHINFTLAQQANRLHDPLASIMLFLKLIGTGRNSASQQEALLYEFGHIVKEFLANPHATCNGLEGTAVDVRVVPHSNGDKKLVIKELCMPEIEDKSTVVFAPLNAVGIDRQVDGNALERGEWERIEQILAQENRAHHSAIEAIADTNPRSRFSAVYSSGLSRSTNIWLAAQAAEEAASNLQSRSKRHAISVEKPDTYAVGELMYVEFVMKNALSCAVNVEGIHVFGIMEIQVGNPQIATYEFPEWHTDTPRVQVNTTNIQLLPCSERSVRLSLCPSTEGLLRITGVRWSICGGDVNGEHTFSLPGPLLHDTRAHRESRVRAPNVSLLARVTSNMPWLGVKIDHSQNKTFFVGEIFSLNVSLNNAGNATLANLQMLCPDVAACVEIDGKVAPFIGSSGRLIDLRAIILHPGEQRHVKLWARARESGKRPVRLLFRYSRDGADCYRSVRMKLNVTFVPSVRVSYAVRQSVTRAGEYILGITVWNESVPDGHTPGKHVISIDQFVCCSKRWKLEKLAKLDELEIDCQEACTMYFCVKGTTQNFTFDACLRNGETYDFPMKQFLCLDNARNMEIEHRLAMQQADDGSLSREAGFRSIQSVRRENKASQAIDTDQISSQVDCCQPCLEEALAISADMDAHFVLLWSIPGESSRIVGQENIVSARIRSKSNWELEVNGMNPLTMTLSYPEKVELNVAGGGFFAQIDVNVAIRNNLLSSHPPIAFLFHALQDTTSTGKKRCHPCFHWAGLTRKLVTEFASGAQVIVPLKACFTTAGEYNLNQIQLVLYSKDMNTSHVVTTSTEYVISVRFPTLCQ</sequence>
<name>A0A024GP22_9STRA</name>
<evidence type="ECO:0000313" key="3">
    <source>
        <dbReference type="Proteomes" id="UP000053237"/>
    </source>
</evidence>
<dbReference type="PANTHER" id="PTHR12975">
    <property type="entry name" value="TRANSPORT PROTEIN TRAPP"/>
    <property type="match status" value="1"/>
</dbReference>
<feature type="domain" description="TPPC8 C-terminal Ig-like" evidence="1">
    <location>
        <begin position="1258"/>
        <end position="1358"/>
    </location>
</feature>
<dbReference type="Pfam" id="PF24542">
    <property type="entry name" value="Ig_TPPC8_C"/>
    <property type="match status" value="1"/>
</dbReference>
<dbReference type="InterPro" id="IPR057651">
    <property type="entry name" value="Ig_TPPC8_C"/>
</dbReference>
<protein>
    <recommendedName>
        <fullName evidence="1">TPPC8 C-terminal Ig-like domain-containing protein</fullName>
    </recommendedName>
</protein>
<comment type="caution">
    <text evidence="2">The sequence shown here is derived from an EMBL/GenBank/DDBJ whole genome shotgun (WGS) entry which is preliminary data.</text>
</comment>
<dbReference type="InterPro" id="IPR024420">
    <property type="entry name" value="TRAPP_III_complex_Trs85"/>
</dbReference>
<dbReference type="SUPFAM" id="SSF48452">
    <property type="entry name" value="TPR-like"/>
    <property type="match status" value="1"/>
</dbReference>
<proteinExistence type="predicted"/>
<dbReference type="STRING" id="65357.A0A024GP22"/>
<dbReference type="InterPro" id="IPR011990">
    <property type="entry name" value="TPR-like_helical_dom_sf"/>
</dbReference>
<dbReference type="Pfam" id="PF12739">
    <property type="entry name" value="TRAPPC-Trs85"/>
    <property type="match status" value="1"/>
</dbReference>
<dbReference type="OrthoDB" id="437922at2759"/>
<reference evidence="2 3" key="1">
    <citation type="submission" date="2012-05" db="EMBL/GenBank/DDBJ databases">
        <title>Recombination and specialization in a pathogen metapopulation.</title>
        <authorList>
            <person name="Gardiner A."/>
            <person name="Kemen E."/>
            <person name="Schultz-Larsen T."/>
            <person name="MacLean D."/>
            <person name="Van Oosterhout C."/>
            <person name="Jones J.D.G."/>
        </authorList>
    </citation>
    <scope>NUCLEOTIDE SEQUENCE [LARGE SCALE GENOMIC DNA]</scope>
    <source>
        <strain evidence="2 3">Ac Nc2</strain>
    </source>
</reference>
<evidence type="ECO:0000259" key="1">
    <source>
        <dbReference type="Pfam" id="PF24542"/>
    </source>
</evidence>
<organism evidence="2 3">
    <name type="scientific">Albugo candida</name>
    <dbReference type="NCBI Taxonomy" id="65357"/>
    <lineage>
        <taxon>Eukaryota</taxon>
        <taxon>Sar</taxon>
        <taxon>Stramenopiles</taxon>
        <taxon>Oomycota</taxon>
        <taxon>Peronosporomycetes</taxon>
        <taxon>Albuginales</taxon>
        <taxon>Albuginaceae</taxon>
        <taxon>Albugo</taxon>
    </lineage>
</organism>
<keyword evidence="3" id="KW-1185">Reference proteome</keyword>
<evidence type="ECO:0000313" key="2">
    <source>
        <dbReference type="EMBL" id="CCI48642.1"/>
    </source>
</evidence>
<accession>A0A024GP22</accession>
<gene>
    <name evidence="2" type="ORF">BN9_098300</name>
</gene>
<dbReference type="GO" id="GO:1990072">
    <property type="term" value="C:TRAPPIII protein complex"/>
    <property type="evidence" value="ECO:0007669"/>
    <property type="project" value="TreeGrafter"/>
</dbReference>